<dbReference type="InterPro" id="IPR002491">
    <property type="entry name" value="ABC_transptr_periplasmic_BD"/>
</dbReference>
<evidence type="ECO:0000256" key="4">
    <source>
        <dbReference type="ARBA" id="ARBA00022729"/>
    </source>
</evidence>
<protein>
    <submittedName>
        <fullName evidence="7">ABC transporter substrate-binding protein</fullName>
    </submittedName>
</protein>
<sequence>MKKFLSLFCAVFMSTAILAGCSSSKNAEKEENAVRTVSTVRGDVEVPANPKRVIATYGMGDVLALGVKPVATYDAKGSAYEKEVADLPVWEKFEPEEIMQYDPDLIIVINEEKIDEFSKIAPTVYIPFTTLSMEERITFLGEVLNKKEEASKVLSEFKEKVASAKNKLDAKGIMDKKFSIFESNQKGGVWAYGDKWGRGGDMVYSQLGFKAPDVIQNEIIAKDQYREISLETIKDYAGDYIIFSGEVGELANNPVWQSIPAVKEGHIIPIDFTLFYDIDIYSSNVQLEYLMDKLLES</sequence>
<dbReference type="InterPro" id="IPR051313">
    <property type="entry name" value="Bact_iron-sidero_bind"/>
</dbReference>
<evidence type="ECO:0000256" key="1">
    <source>
        <dbReference type="ARBA" id="ARBA00004196"/>
    </source>
</evidence>
<feature type="domain" description="Fe/B12 periplasmic-binding" evidence="6">
    <location>
        <begin position="42"/>
        <end position="297"/>
    </location>
</feature>
<evidence type="ECO:0000256" key="2">
    <source>
        <dbReference type="ARBA" id="ARBA00008814"/>
    </source>
</evidence>
<dbReference type="Pfam" id="PF01497">
    <property type="entry name" value="Peripla_BP_2"/>
    <property type="match status" value="1"/>
</dbReference>
<dbReference type="SUPFAM" id="SSF53807">
    <property type="entry name" value="Helical backbone' metal receptor"/>
    <property type="match status" value="1"/>
</dbReference>
<dbReference type="GO" id="GO:0030288">
    <property type="term" value="C:outer membrane-bounded periplasmic space"/>
    <property type="evidence" value="ECO:0007669"/>
    <property type="project" value="TreeGrafter"/>
</dbReference>
<name>A0A7D6W1E3_9CLOT</name>
<proteinExistence type="inferred from homology"/>
<comment type="similarity">
    <text evidence="2">Belongs to the bacterial solute-binding protein 8 family.</text>
</comment>
<dbReference type="AlphaFoldDB" id="A0A7D6W1E3"/>
<feature type="signal peptide" evidence="5">
    <location>
        <begin position="1"/>
        <end position="19"/>
    </location>
</feature>
<reference evidence="7 8" key="1">
    <citation type="submission" date="2020-07" db="EMBL/GenBank/DDBJ databases">
        <title>Electron transfer.</title>
        <authorList>
            <person name="Huang L."/>
            <person name="Liu X."/>
            <person name="Zhou S."/>
        </authorList>
    </citation>
    <scope>NUCLEOTIDE SEQUENCE [LARGE SCALE GENOMIC DNA]</scope>
    <source>
        <strain evidence="7 8">Lx1</strain>
    </source>
</reference>
<organism evidence="7 8">
    <name type="scientific">Clostridium intestinale</name>
    <dbReference type="NCBI Taxonomy" id="36845"/>
    <lineage>
        <taxon>Bacteria</taxon>
        <taxon>Bacillati</taxon>
        <taxon>Bacillota</taxon>
        <taxon>Clostridia</taxon>
        <taxon>Eubacteriales</taxon>
        <taxon>Clostridiaceae</taxon>
        <taxon>Clostridium</taxon>
    </lineage>
</organism>
<dbReference type="KEGG" id="cint:HZF06_03535"/>
<dbReference type="PANTHER" id="PTHR30532">
    <property type="entry name" value="IRON III DICITRATE-BINDING PERIPLASMIC PROTEIN"/>
    <property type="match status" value="1"/>
</dbReference>
<dbReference type="RefSeq" id="WP_181602461.1">
    <property type="nucleotide sequence ID" value="NZ_CP059378.1"/>
</dbReference>
<feature type="chain" id="PRO_5039651236" evidence="5">
    <location>
        <begin position="20"/>
        <end position="297"/>
    </location>
</feature>
<keyword evidence="3" id="KW-0813">Transport</keyword>
<dbReference type="EMBL" id="CP059378">
    <property type="protein sequence ID" value="QLY80671.1"/>
    <property type="molecule type" value="Genomic_DNA"/>
</dbReference>
<dbReference type="PROSITE" id="PS50983">
    <property type="entry name" value="FE_B12_PBP"/>
    <property type="match status" value="1"/>
</dbReference>
<evidence type="ECO:0000313" key="8">
    <source>
        <dbReference type="Proteomes" id="UP000512286"/>
    </source>
</evidence>
<evidence type="ECO:0000259" key="6">
    <source>
        <dbReference type="PROSITE" id="PS50983"/>
    </source>
</evidence>
<dbReference type="PANTHER" id="PTHR30532:SF29">
    <property type="entry name" value="FE(3+) DICITRATE-BINDING PERIPLASMIC PROTEIN"/>
    <property type="match status" value="1"/>
</dbReference>
<evidence type="ECO:0000313" key="7">
    <source>
        <dbReference type="EMBL" id="QLY80671.1"/>
    </source>
</evidence>
<dbReference type="GO" id="GO:1901678">
    <property type="term" value="P:iron coordination entity transport"/>
    <property type="evidence" value="ECO:0007669"/>
    <property type="project" value="UniProtKB-ARBA"/>
</dbReference>
<evidence type="ECO:0000256" key="3">
    <source>
        <dbReference type="ARBA" id="ARBA00022448"/>
    </source>
</evidence>
<keyword evidence="4 5" id="KW-0732">Signal</keyword>
<gene>
    <name evidence="7" type="ORF">HZF06_03535</name>
</gene>
<accession>A0A7D6W1E3</accession>
<comment type="subcellular location">
    <subcellularLocation>
        <location evidence="1">Cell envelope</location>
    </subcellularLocation>
</comment>
<dbReference type="PROSITE" id="PS51257">
    <property type="entry name" value="PROKAR_LIPOPROTEIN"/>
    <property type="match status" value="1"/>
</dbReference>
<evidence type="ECO:0000256" key="5">
    <source>
        <dbReference type="SAM" id="SignalP"/>
    </source>
</evidence>
<dbReference type="Proteomes" id="UP000512286">
    <property type="component" value="Chromosome"/>
</dbReference>
<dbReference type="Gene3D" id="3.40.50.1980">
    <property type="entry name" value="Nitrogenase molybdenum iron protein domain"/>
    <property type="match status" value="2"/>
</dbReference>